<keyword evidence="2" id="KW-1185">Reference proteome</keyword>
<evidence type="ECO:0008006" key="3">
    <source>
        <dbReference type="Google" id="ProtNLM"/>
    </source>
</evidence>
<reference evidence="2" key="1">
    <citation type="journal article" date="2019" name="Int. J. Syst. Evol. Microbiol.">
        <title>The Global Catalogue of Microorganisms (GCM) 10K type strain sequencing project: providing services to taxonomists for standard genome sequencing and annotation.</title>
        <authorList>
            <consortium name="The Broad Institute Genomics Platform"/>
            <consortium name="The Broad Institute Genome Sequencing Center for Infectious Disease"/>
            <person name="Wu L."/>
            <person name="Ma J."/>
        </authorList>
    </citation>
    <scope>NUCLEOTIDE SEQUENCE [LARGE SCALE GENOMIC DNA]</scope>
    <source>
        <strain evidence="2">JCM 17138</strain>
    </source>
</reference>
<dbReference type="Proteomes" id="UP001501009">
    <property type="component" value="Unassembled WGS sequence"/>
</dbReference>
<dbReference type="RefSeq" id="WP_275778031.1">
    <property type="nucleotide sequence ID" value="NZ_BAABDE010000017.1"/>
</dbReference>
<dbReference type="EMBL" id="BAABDE010000017">
    <property type="protein sequence ID" value="GAA3800601.1"/>
    <property type="molecule type" value="Genomic_DNA"/>
</dbReference>
<name>A0ABP7HNT1_9ACTN</name>
<organism evidence="1 2">
    <name type="scientific">Streptomyces coacervatus</name>
    <dbReference type="NCBI Taxonomy" id="647381"/>
    <lineage>
        <taxon>Bacteria</taxon>
        <taxon>Bacillati</taxon>
        <taxon>Actinomycetota</taxon>
        <taxon>Actinomycetes</taxon>
        <taxon>Kitasatosporales</taxon>
        <taxon>Streptomycetaceae</taxon>
        <taxon>Streptomyces</taxon>
    </lineage>
</organism>
<accession>A0ABP7HNT1</accession>
<gene>
    <name evidence="1" type="ORF">GCM10022403_038610</name>
</gene>
<comment type="caution">
    <text evidence="1">The sequence shown here is derived from an EMBL/GenBank/DDBJ whole genome shotgun (WGS) entry which is preliminary data.</text>
</comment>
<evidence type="ECO:0000313" key="1">
    <source>
        <dbReference type="EMBL" id="GAA3800601.1"/>
    </source>
</evidence>
<protein>
    <recommendedName>
        <fullName evidence="3">Class IIb bacteriocin, lactobin A/cerein 7B family</fullName>
    </recommendedName>
</protein>
<proteinExistence type="predicted"/>
<sequence>MQNETIATATDQPTTLGLELGLQELEAMEAPGFWDTAGGVVTGMSVVSLVGYSAVSLAT</sequence>
<dbReference type="NCBIfam" id="NF041808">
    <property type="entry name" value="daptide_123"/>
    <property type="match status" value="1"/>
</dbReference>
<evidence type="ECO:0000313" key="2">
    <source>
        <dbReference type="Proteomes" id="UP001501009"/>
    </source>
</evidence>